<dbReference type="InterPro" id="IPR029000">
    <property type="entry name" value="Cyclophilin-like_dom_sf"/>
</dbReference>
<comment type="caution">
    <text evidence="7">The sequence shown here is derived from an EMBL/GenBank/DDBJ whole genome shotgun (WGS) entry which is preliminary data.</text>
</comment>
<dbReference type="Gene3D" id="2.40.100.10">
    <property type="entry name" value="Cyclophilin-like"/>
    <property type="match status" value="1"/>
</dbReference>
<dbReference type="PATRIC" id="fig|879305.3.peg.136"/>
<dbReference type="PROSITE" id="PS50072">
    <property type="entry name" value="CSA_PPIASE_2"/>
    <property type="match status" value="1"/>
</dbReference>
<gene>
    <name evidence="7" type="ORF">HMPREF9290_0913</name>
</gene>
<sequence length="174" mass="19385">MENKNPIVTFEMENGDIFKAELYPEIAPNTVRNFISLINHNFYDGVIFHRVIKGFMIQGGDPEGIGIGGPGYAIKGEFSTNGFKNDLKHERGVLSMARSMMPDSAGSQFFVMHKDSPHLDGQYAGFGKVIEGIDVVDKIAETKTNFQDKPKQDQVMKTVTVETFGVDYDEPETI</sequence>
<organism evidence="7 8">
    <name type="scientific">Anaerococcus prevotii ACS-065-V-Col13</name>
    <dbReference type="NCBI Taxonomy" id="879305"/>
    <lineage>
        <taxon>Bacteria</taxon>
        <taxon>Bacillati</taxon>
        <taxon>Bacillota</taxon>
        <taxon>Tissierellia</taxon>
        <taxon>Tissierellales</taxon>
        <taxon>Peptoniphilaceae</taxon>
        <taxon>Anaerococcus</taxon>
    </lineage>
</organism>
<reference evidence="7 8" key="1">
    <citation type="submission" date="2011-01" db="EMBL/GenBank/DDBJ databases">
        <authorList>
            <person name="Durkin A.S."/>
            <person name="Madupu R."/>
            <person name="Torralba M."/>
            <person name="Gillis M."/>
            <person name="Methe B."/>
            <person name="Sutton G."/>
            <person name="Nelson K.E."/>
        </authorList>
    </citation>
    <scope>NUCLEOTIDE SEQUENCE [LARGE SCALE GENOMIC DNA]</scope>
    <source>
        <strain evidence="7 8">ACS-065-V-Col13</strain>
    </source>
</reference>
<dbReference type="InterPro" id="IPR024936">
    <property type="entry name" value="Cyclophilin-type_PPIase"/>
</dbReference>
<feature type="domain" description="PPIase cyclophilin-type" evidence="6">
    <location>
        <begin position="21"/>
        <end position="161"/>
    </location>
</feature>
<dbReference type="AlphaFoldDB" id="F0GTQ5"/>
<accession>F0GTQ5</accession>
<dbReference type="PANTHER" id="PTHR45625">
    <property type="entry name" value="PEPTIDYL-PROLYL CIS-TRANS ISOMERASE-RELATED"/>
    <property type="match status" value="1"/>
</dbReference>
<evidence type="ECO:0000256" key="3">
    <source>
        <dbReference type="ARBA" id="ARBA00023110"/>
    </source>
</evidence>
<proteinExistence type="inferred from homology"/>
<dbReference type="RefSeq" id="WP_004833912.1">
    <property type="nucleotide sequence ID" value="NZ_AEXM01000006.1"/>
</dbReference>
<dbReference type="EC" id="5.2.1.8" evidence="5"/>
<dbReference type="Proteomes" id="UP000005286">
    <property type="component" value="Unassembled WGS sequence"/>
</dbReference>
<dbReference type="GO" id="GO:0006457">
    <property type="term" value="P:protein folding"/>
    <property type="evidence" value="ECO:0007669"/>
    <property type="project" value="InterPro"/>
</dbReference>
<dbReference type="GO" id="GO:0003755">
    <property type="term" value="F:peptidyl-prolyl cis-trans isomerase activity"/>
    <property type="evidence" value="ECO:0007669"/>
    <property type="project" value="UniProtKB-UniRule"/>
</dbReference>
<dbReference type="InterPro" id="IPR002130">
    <property type="entry name" value="Cyclophilin-type_PPIase_dom"/>
</dbReference>
<dbReference type="InterPro" id="IPR044666">
    <property type="entry name" value="Cyclophilin_A-like"/>
</dbReference>
<dbReference type="PROSITE" id="PS00170">
    <property type="entry name" value="CSA_PPIASE_1"/>
    <property type="match status" value="1"/>
</dbReference>
<dbReference type="EMBL" id="AEXM01000006">
    <property type="protein sequence ID" value="EGC82801.1"/>
    <property type="molecule type" value="Genomic_DNA"/>
</dbReference>
<keyword evidence="3 5" id="KW-0697">Rotamase</keyword>
<comment type="catalytic activity">
    <reaction evidence="5">
        <text>[protein]-peptidylproline (omega=180) = [protein]-peptidylproline (omega=0)</text>
        <dbReference type="Rhea" id="RHEA:16237"/>
        <dbReference type="Rhea" id="RHEA-COMP:10747"/>
        <dbReference type="Rhea" id="RHEA-COMP:10748"/>
        <dbReference type="ChEBI" id="CHEBI:83833"/>
        <dbReference type="ChEBI" id="CHEBI:83834"/>
        <dbReference type="EC" id="5.2.1.8"/>
    </reaction>
</comment>
<evidence type="ECO:0000259" key="6">
    <source>
        <dbReference type="PROSITE" id="PS50072"/>
    </source>
</evidence>
<keyword evidence="4 5" id="KW-0413">Isomerase</keyword>
<dbReference type="STRING" id="879305.HMPREF9290_0913"/>
<dbReference type="SUPFAM" id="SSF50891">
    <property type="entry name" value="Cyclophilin-like"/>
    <property type="match status" value="1"/>
</dbReference>
<dbReference type="PRINTS" id="PR00153">
    <property type="entry name" value="CSAPPISMRASE"/>
</dbReference>
<evidence type="ECO:0000313" key="7">
    <source>
        <dbReference type="EMBL" id="EGC82801.1"/>
    </source>
</evidence>
<comment type="function">
    <text evidence="1 5">PPIases accelerate the folding of proteins. It catalyzes the cis-trans isomerization of proline imidic peptide bonds in oligopeptides.</text>
</comment>
<evidence type="ECO:0000256" key="5">
    <source>
        <dbReference type="RuleBase" id="RU363019"/>
    </source>
</evidence>
<dbReference type="PANTHER" id="PTHR45625:SF4">
    <property type="entry name" value="PEPTIDYLPROLYL ISOMERASE DOMAIN AND WD REPEAT-CONTAINING PROTEIN 1"/>
    <property type="match status" value="1"/>
</dbReference>
<dbReference type="PIRSF" id="PIRSF001467">
    <property type="entry name" value="Peptidylpro_ismrse"/>
    <property type="match status" value="1"/>
</dbReference>
<keyword evidence="8" id="KW-1185">Reference proteome</keyword>
<dbReference type="Pfam" id="PF00160">
    <property type="entry name" value="Pro_isomerase"/>
    <property type="match status" value="1"/>
</dbReference>
<dbReference type="InterPro" id="IPR020892">
    <property type="entry name" value="Cyclophilin-type_PPIase_CS"/>
</dbReference>
<name>F0GTQ5_9FIRM</name>
<evidence type="ECO:0000313" key="8">
    <source>
        <dbReference type="Proteomes" id="UP000005286"/>
    </source>
</evidence>
<dbReference type="CDD" id="cd00317">
    <property type="entry name" value="cyclophilin"/>
    <property type="match status" value="1"/>
</dbReference>
<evidence type="ECO:0000256" key="1">
    <source>
        <dbReference type="ARBA" id="ARBA00002388"/>
    </source>
</evidence>
<evidence type="ECO:0000256" key="4">
    <source>
        <dbReference type="ARBA" id="ARBA00023235"/>
    </source>
</evidence>
<dbReference type="eggNOG" id="COG0652">
    <property type="taxonomic scope" value="Bacteria"/>
</dbReference>
<comment type="similarity">
    <text evidence="2 5">Belongs to the cyclophilin-type PPIase family.</text>
</comment>
<evidence type="ECO:0000256" key="2">
    <source>
        <dbReference type="ARBA" id="ARBA00007365"/>
    </source>
</evidence>
<protein>
    <recommendedName>
        <fullName evidence="5">Peptidyl-prolyl cis-trans isomerase</fullName>
        <shortName evidence="5">PPIase</shortName>
        <ecNumber evidence="5">5.2.1.8</ecNumber>
    </recommendedName>
</protein>